<dbReference type="Proteomes" id="UP000320762">
    <property type="component" value="Unassembled WGS sequence"/>
</dbReference>
<gene>
    <name evidence="2" type="ORF">BD626DRAFT_539707</name>
</gene>
<sequence length="290" mass="31448">MPPSSPTRQDVDLVLPLPPPTTPGDDTCRNILVVLDIAGGSDVDSSMVQDSNVEAALRCLGAGVDGRAAAGRAHGDGAQRRRMMWHHLVLWTRAGGRGGAVLPPVALAGALGREMRGAYARPKAARRGGAQRRHSSYVARQCHRDRCFEDVASQLCIDEVVFDAFVVKSAVEGALHHDEYTDRRPASELQSFNGDQSSLAQAMSIRISVRRATPRKLTRPLGNAYTLRLRPRQVTKQRIAVRRAGFAPRIGTCRYSSSGRDCGNELASSGDSRPVAWRGHVRGPSSPRSR</sequence>
<evidence type="ECO:0000313" key="2">
    <source>
        <dbReference type="EMBL" id="TRM58887.1"/>
    </source>
</evidence>
<organism evidence="2 3">
    <name type="scientific">Schizophyllum amplum</name>
    <dbReference type="NCBI Taxonomy" id="97359"/>
    <lineage>
        <taxon>Eukaryota</taxon>
        <taxon>Fungi</taxon>
        <taxon>Dikarya</taxon>
        <taxon>Basidiomycota</taxon>
        <taxon>Agaricomycotina</taxon>
        <taxon>Agaricomycetes</taxon>
        <taxon>Agaricomycetidae</taxon>
        <taxon>Agaricales</taxon>
        <taxon>Schizophyllaceae</taxon>
        <taxon>Schizophyllum</taxon>
    </lineage>
</organism>
<dbReference type="AlphaFoldDB" id="A0A550C269"/>
<evidence type="ECO:0000256" key="1">
    <source>
        <dbReference type="SAM" id="MobiDB-lite"/>
    </source>
</evidence>
<feature type="region of interest" description="Disordered" evidence="1">
    <location>
        <begin position="257"/>
        <end position="290"/>
    </location>
</feature>
<protein>
    <submittedName>
        <fullName evidence="2">Uncharacterized protein</fullName>
    </submittedName>
</protein>
<dbReference type="EMBL" id="VDMD01000032">
    <property type="protein sequence ID" value="TRM58887.1"/>
    <property type="molecule type" value="Genomic_DNA"/>
</dbReference>
<proteinExistence type="predicted"/>
<accession>A0A550C269</accession>
<keyword evidence="3" id="KW-1185">Reference proteome</keyword>
<comment type="caution">
    <text evidence="2">The sequence shown here is derived from an EMBL/GenBank/DDBJ whole genome shotgun (WGS) entry which is preliminary data.</text>
</comment>
<evidence type="ECO:0000313" key="3">
    <source>
        <dbReference type="Proteomes" id="UP000320762"/>
    </source>
</evidence>
<name>A0A550C269_9AGAR</name>
<reference evidence="2 3" key="1">
    <citation type="journal article" date="2019" name="New Phytol.">
        <title>Comparative genomics reveals unique wood-decay strategies and fruiting body development in the Schizophyllaceae.</title>
        <authorList>
            <person name="Almasi E."/>
            <person name="Sahu N."/>
            <person name="Krizsan K."/>
            <person name="Balint B."/>
            <person name="Kovacs G.M."/>
            <person name="Kiss B."/>
            <person name="Cseklye J."/>
            <person name="Drula E."/>
            <person name="Henrissat B."/>
            <person name="Nagy I."/>
            <person name="Chovatia M."/>
            <person name="Adam C."/>
            <person name="LaButti K."/>
            <person name="Lipzen A."/>
            <person name="Riley R."/>
            <person name="Grigoriev I.V."/>
            <person name="Nagy L.G."/>
        </authorList>
    </citation>
    <scope>NUCLEOTIDE SEQUENCE [LARGE SCALE GENOMIC DNA]</scope>
    <source>
        <strain evidence="2 3">NL-1724</strain>
    </source>
</reference>